<sequence length="476" mass="53250">MRNKRKKCKIIKMWNRSGKEKARAPQAALPRRAGARLSPLRAAGRRRPEPPSPPSPLSPPVIPHYLPVSPPPLHPELPRPAPSQPCGAGAARGGSYLLGPARRGCWGPGKARQSRAEPGRAGRNALERRAGPAGPFGGGTGRRKAEGKELRGCGVWGGGKEGEEAAAMDDQGCPRCKTTKYRNPSLKLMVNVCGHTLCESCVELLFVRGAGNCHECDTPLRKSNFRVQLFEDPAVDKEVEIRKKVLKIYNKREDDFPSLSEYNDFLEEIEEIVFNLTNNVDLENTKKKMELYQKDNKEVIQKNKIKLTREQEELEEALEVERQENEQRRLLVQKEEQLQQMIKRKNKQALLDELESSSLPASLLLAQHKDRSTQLEMQLEKPKPVKPVTFSTGIKMGQPISLAPIQKLEEALYEYQPLQVETYGPQVPELEMLGRLGYLNHVRAASPQDLAGGYTSSLACHRALQDAFSGLFWHPS</sequence>
<evidence type="ECO:0000256" key="9">
    <source>
        <dbReference type="ARBA" id="ARBA00083888"/>
    </source>
</evidence>
<protein>
    <recommendedName>
        <fullName evidence="6">CDK-activating kinase assembly factor MAT1</fullName>
    </recommendedName>
    <alternativeName>
        <fullName evidence="9">CDK7/cyclin-H assembly factor</fullName>
    </alternativeName>
    <alternativeName>
        <fullName evidence="7">Menage a trois</fullName>
    </alternativeName>
    <alternativeName>
        <fullName evidence="8">RING finger protein MAT1</fullName>
    </alternativeName>
</protein>
<dbReference type="CDD" id="cd16517">
    <property type="entry name" value="RING-HC_MAT1"/>
    <property type="match status" value="1"/>
</dbReference>
<dbReference type="Gene3D" id="3.30.40.10">
    <property type="entry name" value="Zinc/RING finger domain, C3HC4 (zinc finger)"/>
    <property type="match status" value="1"/>
</dbReference>
<evidence type="ECO:0000313" key="14">
    <source>
        <dbReference type="Ensembl" id="ENSCMMP00000000473.1"/>
    </source>
</evidence>
<feature type="coiled-coil region" evidence="11">
    <location>
        <begin position="282"/>
        <end position="348"/>
    </location>
</feature>
<keyword evidence="3 10" id="KW-0863">Zinc-finger</keyword>
<evidence type="ECO:0000256" key="1">
    <source>
        <dbReference type="ARBA" id="ARBA00004123"/>
    </source>
</evidence>
<dbReference type="InterPro" id="IPR013083">
    <property type="entry name" value="Znf_RING/FYVE/PHD"/>
</dbReference>
<dbReference type="Pfam" id="PF25811">
    <property type="entry name" value="CAK-anch_MAT1"/>
    <property type="match status" value="1"/>
</dbReference>
<keyword evidence="15" id="KW-1185">Reference proteome</keyword>
<dbReference type="InterPro" id="IPR017907">
    <property type="entry name" value="Znf_RING_CS"/>
</dbReference>
<dbReference type="Ensembl" id="ENSCMMT00000000542.1">
    <property type="protein sequence ID" value="ENSCMMP00000000473.1"/>
    <property type="gene ID" value="ENSCMMG00000000341.1"/>
</dbReference>
<feature type="compositionally biased region" description="Low complexity" evidence="12">
    <location>
        <begin position="24"/>
        <end position="42"/>
    </location>
</feature>
<feature type="compositionally biased region" description="Basic and acidic residues" evidence="12">
    <location>
        <begin position="114"/>
        <end position="130"/>
    </location>
</feature>
<keyword evidence="2" id="KW-0479">Metal-binding</keyword>
<dbReference type="PROSITE" id="PS00518">
    <property type="entry name" value="ZF_RING_1"/>
    <property type="match status" value="1"/>
</dbReference>
<dbReference type="GO" id="GO:0008270">
    <property type="term" value="F:zinc ion binding"/>
    <property type="evidence" value="ECO:0007669"/>
    <property type="project" value="UniProtKB-KW"/>
</dbReference>
<dbReference type="GO" id="GO:0005675">
    <property type="term" value="C:transcription factor TFIIH holo complex"/>
    <property type="evidence" value="ECO:0007669"/>
    <property type="project" value="InterPro"/>
</dbReference>
<evidence type="ECO:0000256" key="2">
    <source>
        <dbReference type="ARBA" id="ARBA00022723"/>
    </source>
</evidence>
<accession>A0A8C3B5W6</accession>
<evidence type="ECO:0000256" key="7">
    <source>
        <dbReference type="ARBA" id="ARBA00077380"/>
    </source>
</evidence>
<evidence type="ECO:0000313" key="15">
    <source>
        <dbReference type="Proteomes" id="UP000694556"/>
    </source>
</evidence>
<dbReference type="AlphaFoldDB" id="A0A8C3B5W6"/>
<dbReference type="InterPro" id="IPR003903">
    <property type="entry name" value="UIM_dom"/>
</dbReference>
<feature type="domain" description="RING-type" evidence="13">
    <location>
        <begin position="173"/>
        <end position="217"/>
    </location>
</feature>
<feature type="compositionally biased region" description="Pro residues" evidence="12">
    <location>
        <begin position="50"/>
        <end position="83"/>
    </location>
</feature>
<dbReference type="Pfam" id="PF17121">
    <property type="entry name" value="zf-C3HC4_5"/>
    <property type="match status" value="1"/>
</dbReference>
<feature type="region of interest" description="Disordered" evidence="12">
    <location>
        <begin position="1"/>
        <end position="93"/>
    </location>
</feature>
<evidence type="ECO:0000256" key="8">
    <source>
        <dbReference type="ARBA" id="ARBA00077720"/>
    </source>
</evidence>
<dbReference type="GO" id="GO:0006357">
    <property type="term" value="P:regulation of transcription by RNA polymerase II"/>
    <property type="evidence" value="ECO:0007669"/>
    <property type="project" value="TreeGrafter"/>
</dbReference>
<dbReference type="Pfam" id="PF06391">
    <property type="entry name" value="MAT1"/>
    <property type="match status" value="1"/>
</dbReference>
<reference evidence="14" key="2">
    <citation type="submission" date="2025-08" db="UniProtKB">
        <authorList>
            <consortium name="Ensembl"/>
        </authorList>
    </citation>
    <scope>IDENTIFICATION</scope>
</reference>
<evidence type="ECO:0000256" key="4">
    <source>
        <dbReference type="ARBA" id="ARBA00022833"/>
    </source>
</evidence>
<dbReference type="SUPFAM" id="SSF57850">
    <property type="entry name" value="RING/U-box"/>
    <property type="match status" value="1"/>
</dbReference>
<dbReference type="PANTHER" id="PTHR12683">
    <property type="entry name" value="CDK-ACTIVATING KINASE ASSEMBLY FACTOR MAT1"/>
    <property type="match status" value="1"/>
</dbReference>
<evidence type="ECO:0000256" key="12">
    <source>
        <dbReference type="SAM" id="MobiDB-lite"/>
    </source>
</evidence>
<feature type="region of interest" description="Disordered" evidence="12">
    <location>
        <begin position="107"/>
        <end position="147"/>
    </location>
</feature>
<evidence type="ECO:0000256" key="6">
    <source>
        <dbReference type="ARBA" id="ARBA00074719"/>
    </source>
</evidence>
<dbReference type="NCBIfam" id="TIGR00570">
    <property type="entry name" value="cdk7"/>
    <property type="match status" value="1"/>
</dbReference>
<evidence type="ECO:0000256" key="5">
    <source>
        <dbReference type="ARBA" id="ARBA00023242"/>
    </source>
</evidence>
<dbReference type="InterPro" id="IPR015877">
    <property type="entry name" value="MAT1_centre"/>
</dbReference>
<keyword evidence="4" id="KW-0862">Zinc</keyword>
<dbReference type="InterPro" id="IPR057657">
    <property type="entry name" value="MAT1_CAK-anch"/>
</dbReference>
<dbReference type="PROSITE" id="PS50089">
    <property type="entry name" value="ZF_RING_2"/>
    <property type="match status" value="1"/>
</dbReference>
<dbReference type="Proteomes" id="UP000694556">
    <property type="component" value="Chromosome 5"/>
</dbReference>
<dbReference type="InterPro" id="IPR001841">
    <property type="entry name" value="Znf_RING"/>
</dbReference>
<evidence type="ECO:0000256" key="3">
    <source>
        <dbReference type="ARBA" id="ARBA00022771"/>
    </source>
</evidence>
<dbReference type="FunFam" id="3.30.40.10:FF:000037">
    <property type="entry name" value="Cdk-activating kinase assembly factor MAT1, centre"/>
    <property type="match status" value="1"/>
</dbReference>
<dbReference type="PANTHER" id="PTHR12683:SF13">
    <property type="entry name" value="CDK-ACTIVATING KINASE ASSEMBLY FACTOR MAT1"/>
    <property type="match status" value="1"/>
</dbReference>
<keyword evidence="5" id="KW-0539">Nucleus</keyword>
<dbReference type="GO" id="GO:0006289">
    <property type="term" value="P:nucleotide-excision repair"/>
    <property type="evidence" value="ECO:0007669"/>
    <property type="project" value="InterPro"/>
</dbReference>
<evidence type="ECO:0000256" key="11">
    <source>
        <dbReference type="SAM" id="Coils"/>
    </source>
</evidence>
<name>A0A8C3B5W6_CAIMO</name>
<dbReference type="GO" id="GO:0061575">
    <property type="term" value="F:cyclin-dependent protein serine/threonine kinase activator activity"/>
    <property type="evidence" value="ECO:0007669"/>
    <property type="project" value="InterPro"/>
</dbReference>
<proteinExistence type="predicted"/>
<reference evidence="14" key="1">
    <citation type="submission" date="2018-09" db="EMBL/GenBank/DDBJ databases">
        <title>Common duck and Muscovy duck high density SNP chip.</title>
        <authorList>
            <person name="Vignal A."/>
            <person name="Thebault N."/>
            <person name="Warren W.C."/>
        </authorList>
    </citation>
    <scope>NUCLEOTIDE SEQUENCE [LARGE SCALE GENOMIC DNA]</scope>
</reference>
<reference evidence="14" key="3">
    <citation type="submission" date="2025-09" db="UniProtKB">
        <authorList>
            <consortium name="Ensembl"/>
        </authorList>
    </citation>
    <scope>IDENTIFICATION</scope>
</reference>
<evidence type="ECO:0000256" key="10">
    <source>
        <dbReference type="PROSITE-ProRule" id="PRU00175"/>
    </source>
</evidence>
<comment type="subcellular location">
    <subcellularLocation>
        <location evidence="1">Nucleus</location>
    </subcellularLocation>
</comment>
<dbReference type="PROSITE" id="PS50330">
    <property type="entry name" value="UIM"/>
    <property type="match status" value="1"/>
</dbReference>
<evidence type="ECO:0000259" key="13">
    <source>
        <dbReference type="PROSITE" id="PS50089"/>
    </source>
</evidence>
<dbReference type="InterPro" id="IPR004575">
    <property type="entry name" value="MAT1/Tfb3"/>
</dbReference>
<organism evidence="14 15">
    <name type="scientific">Cairina moschata</name>
    <name type="common">Muscovy duck</name>
    <dbReference type="NCBI Taxonomy" id="8855"/>
    <lineage>
        <taxon>Eukaryota</taxon>
        <taxon>Metazoa</taxon>
        <taxon>Chordata</taxon>
        <taxon>Craniata</taxon>
        <taxon>Vertebrata</taxon>
        <taxon>Euteleostomi</taxon>
        <taxon>Archelosauria</taxon>
        <taxon>Archosauria</taxon>
        <taxon>Dinosauria</taxon>
        <taxon>Saurischia</taxon>
        <taxon>Theropoda</taxon>
        <taxon>Coelurosauria</taxon>
        <taxon>Aves</taxon>
        <taxon>Neognathae</taxon>
        <taxon>Galloanserae</taxon>
        <taxon>Anseriformes</taxon>
        <taxon>Anatidae</taxon>
        <taxon>Anatinae</taxon>
        <taxon>Cairina</taxon>
    </lineage>
</organism>
<keyword evidence="11" id="KW-0175">Coiled coil</keyword>
<feature type="compositionally biased region" description="Basic residues" evidence="12">
    <location>
        <begin position="1"/>
        <end position="10"/>
    </location>
</feature>